<keyword evidence="4" id="KW-1185">Reference proteome</keyword>
<keyword evidence="2" id="KW-1133">Transmembrane helix</keyword>
<proteinExistence type="predicted"/>
<keyword evidence="2" id="KW-0812">Transmembrane</keyword>
<name>A0A1M6LFZ0_9ACTN</name>
<protein>
    <submittedName>
        <fullName evidence="3">Uncharacterized protein</fullName>
    </submittedName>
</protein>
<dbReference type="Proteomes" id="UP000184452">
    <property type="component" value="Unassembled WGS sequence"/>
</dbReference>
<feature type="transmembrane region" description="Helical" evidence="2">
    <location>
        <begin position="161"/>
        <end position="184"/>
    </location>
</feature>
<feature type="compositionally biased region" description="Low complexity" evidence="1">
    <location>
        <begin position="80"/>
        <end position="99"/>
    </location>
</feature>
<accession>A0A1M6LFZ0</accession>
<evidence type="ECO:0000313" key="4">
    <source>
        <dbReference type="Proteomes" id="UP000184452"/>
    </source>
</evidence>
<reference evidence="3 4" key="1">
    <citation type="submission" date="2016-11" db="EMBL/GenBank/DDBJ databases">
        <authorList>
            <person name="Jaros S."/>
            <person name="Januszkiewicz K."/>
            <person name="Wedrychowicz H."/>
        </authorList>
    </citation>
    <scope>NUCLEOTIDE SEQUENCE [LARGE SCALE GENOMIC DNA]</scope>
    <source>
        <strain evidence="3 4">CGMCC 4.5723</strain>
    </source>
</reference>
<feature type="transmembrane region" description="Helical" evidence="2">
    <location>
        <begin position="196"/>
        <end position="215"/>
    </location>
</feature>
<dbReference type="EMBL" id="FQZK01000008">
    <property type="protein sequence ID" value="SHJ70100.1"/>
    <property type="molecule type" value="Genomic_DNA"/>
</dbReference>
<keyword evidence="2" id="KW-0472">Membrane</keyword>
<feature type="transmembrane region" description="Helical" evidence="2">
    <location>
        <begin position="20"/>
        <end position="41"/>
    </location>
</feature>
<gene>
    <name evidence="3" type="ORF">SAMN05421803_108200</name>
</gene>
<evidence type="ECO:0000256" key="2">
    <source>
        <dbReference type="SAM" id="Phobius"/>
    </source>
</evidence>
<organism evidence="3 4">
    <name type="scientific">Nocardiopsis flavescens</name>
    <dbReference type="NCBI Taxonomy" id="758803"/>
    <lineage>
        <taxon>Bacteria</taxon>
        <taxon>Bacillati</taxon>
        <taxon>Actinomycetota</taxon>
        <taxon>Actinomycetes</taxon>
        <taxon>Streptosporangiales</taxon>
        <taxon>Nocardiopsidaceae</taxon>
        <taxon>Nocardiopsis</taxon>
    </lineage>
</organism>
<sequence length="247" mass="26719">MRLHRFPLPLRRPPMPRPTLGRSVVVLLGLGVLVAALLGAAGPYRQTREFREAVACERAAGDCFEGEAGSIAGRRTYTTTSTTTHTDANGHTYTSTTTTTHHEVTWQRADGSRQARDVSSAFYSEAGEGEPATLLLWRGEVVGVEVAGGEEWFLPESGAMLAAWSYLAFLGLGVMLWGLVFGWWDGFFMLSFRVFAWMFLGVLPVGMAADALAYGPATGAELVVEVLVALLFSGIAGWMLIGSLDPW</sequence>
<dbReference type="AlphaFoldDB" id="A0A1M6LFZ0"/>
<evidence type="ECO:0000313" key="3">
    <source>
        <dbReference type="EMBL" id="SHJ70100.1"/>
    </source>
</evidence>
<evidence type="ECO:0000256" key="1">
    <source>
        <dbReference type="SAM" id="MobiDB-lite"/>
    </source>
</evidence>
<feature type="region of interest" description="Disordered" evidence="1">
    <location>
        <begin position="80"/>
        <end position="102"/>
    </location>
</feature>
<feature type="transmembrane region" description="Helical" evidence="2">
    <location>
        <begin position="222"/>
        <end position="241"/>
    </location>
</feature>